<dbReference type="Gene3D" id="3.40.630.30">
    <property type="match status" value="1"/>
</dbReference>
<proteinExistence type="predicted"/>
<organism evidence="3 4">
    <name type="scientific">Catellatospora coxensis</name>
    <dbReference type="NCBI Taxonomy" id="310354"/>
    <lineage>
        <taxon>Bacteria</taxon>
        <taxon>Bacillati</taxon>
        <taxon>Actinomycetota</taxon>
        <taxon>Actinomycetes</taxon>
        <taxon>Micromonosporales</taxon>
        <taxon>Micromonosporaceae</taxon>
        <taxon>Catellatospora</taxon>
    </lineage>
</organism>
<accession>A0A8J3KXB9</accession>
<dbReference type="EMBL" id="BONI01000030">
    <property type="protein sequence ID" value="GIG07049.1"/>
    <property type="molecule type" value="Genomic_DNA"/>
</dbReference>
<comment type="caution">
    <text evidence="3">The sequence shown here is derived from an EMBL/GenBank/DDBJ whole genome shotgun (WGS) entry which is preliminary data.</text>
</comment>
<feature type="compositionally biased region" description="Low complexity" evidence="1">
    <location>
        <begin position="36"/>
        <end position="56"/>
    </location>
</feature>
<feature type="domain" description="N-acetyltransferase" evidence="2">
    <location>
        <begin position="74"/>
        <end position="162"/>
    </location>
</feature>
<feature type="region of interest" description="Disordered" evidence="1">
    <location>
        <begin position="23"/>
        <end position="84"/>
    </location>
</feature>
<dbReference type="SUPFAM" id="SSF55729">
    <property type="entry name" value="Acyl-CoA N-acyltransferases (Nat)"/>
    <property type="match status" value="1"/>
</dbReference>
<keyword evidence="4" id="KW-1185">Reference proteome</keyword>
<evidence type="ECO:0000313" key="4">
    <source>
        <dbReference type="Proteomes" id="UP000630887"/>
    </source>
</evidence>
<dbReference type="PANTHER" id="PTHR31435">
    <property type="entry name" value="PROTEIN NATD1"/>
    <property type="match status" value="1"/>
</dbReference>
<dbReference type="InterPro" id="IPR045057">
    <property type="entry name" value="Gcn5-rel_NAT"/>
</dbReference>
<dbReference type="CDD" id="cd04301">
    <property type="entry name" value="NAT_SF"/>
    <property type="match status" value="1"/>
</dbReference>
<dbReference type="Pfam" id="PF14542">
    <property type="entry name" value="Acetyltransf_CG"/>
    <property type="match status" value="1"/>
</dbReference>
<evidence type="ECO:0000259" key="2">
    <source>
        <dbReference type="PROSITE" id="PS51729"/>
    </source>
</evidence>
<evidence type="ECO:0000313" key="3">
    <source>
        <dbReference type="EMBL" id="GIG07049.1"/>
    </source>
</evidence>
<gene>
    <name evidence="3" type="ORF">Cco03nite_37490</name>
</gene>
<dbReference type="PROSITE" id="PS51729">
    <property type="entry name" value="GNAT_YJDJ"/>
    <property type="match status" value="1"/>
</dbReference>
<reference evidence="3 4" key="1">
    <citation type="submission" date="2021-01" db="EMBL/GenBank/DDBJ databases">
        <title>Whole genome shotgun sequence of Catellatospora coxensis NBRC 107359.</title>
        <authorList>
            <person name="Komaki H."/>
            <person name="Tamura T."/>
        </authorList>
    </citation>
    <scope>NUCLEOTIDE SEQUENCE [LARGE SCALE GENOMIC DNA]</scope>
    <source>
        <strain evidence="3 4">NBRC 107359</strain>
    </source>
</reference>
<sequence length="169" mass="18312">MACRFASSAQNSQLPSPLYTQCATNTRTSGFGNGQTAADPLTPTAAARRTTATSRNPGRDPDRGYDDRMSIDVADAPERERFEARDSAEQTVAGFMTYQLTGKVIVFTHTEVAPAYEGQGVGGKLARTVMDDSRAKGRTVVPICPFLAGWLEKHPEYADITAHGTRRVK</sequence>
<dbReference type="InterPro" id="IPR031165">
    <property type="entry name" value="GNAT_YJDJ"/>
</dbReference>
<name>A0A8J3KXB9_9ACTN</name>
<evidence type="ECO:0000256" key="1">
    <source>
        <dbReference type="SAM" id="MobiDB-lite"/>
    </source>
</evidence>
<dbReference type="AlphaFoldDB" id="A0A8J3KXB9"/>
<feature type="compositionally biased region" description="Basic and acidic residues" evidence="1">
    <location>
        <begin position="57"/>
        <end position="84"/>
    </location>
</feature>
<dbReference type="PANTHER" id="PTHR31435:SF10">
    <property type="entry name" value="BSR4717 PROTEIN"/>
    <property type="match status" value="1"/>
</dbReference>
<protein>
    <recommendedName>
        <fullName evidence="2">N-acetyltransferase domain-containing protein</fullName>
    </recommendedName>
</protein>
<dbReference type="InterPro" id="IPR016181">
    <property type="entry name" value="Acyl_CoA_acyltransferase"/>
</dbReference>
<dbReference type="Proteomes" id="UP000630887">
    <property type="component" value="Unassembled WGS sequence"/>
</dbReference>